<gene>
    <name evidence="1" type="ORF">CSX01_09525</name>
</gene>
<comment type="caution">
    <text evidence="1">The sequence shown here is derived from an EMBL/GenBank/DDBJ whole genome shotgun (WGS) entry which is preliminary data.</text>
</comment>
<evidence type="ECO:0000313" key="2">
    <source>
        <dbReference type="Proteomes" id="UP000225889"/>
    </source>
</evidence>
<dbReference type="Gene3D" id="3.40.50.12580">
    <property type="match status" value="1"/>
</dbReference>
<dbReference type="Proteomes" id="UP000225889">
    <property type="component" value="Unassembled WGS sequence"/>
</dbReference>
<sequence>MDIDNKVNILKNKLNKVQFDGCENILMGDVLHYPILAMDDDFYNASRLKKVLRITKWLFQILVLSVRDQYEYADRRLESNSLFLFSSSYGFRKDMREPFKKMANTVCNNSIVMYNGTYSLNFSGMKYLFLYRKWSYILKKERVVESIYERIYVLMNMVIPHHDYINITNHYEKQGHSFDNLVTWCDVQSVDSFFTQKFNLLGKNTITMQHGFFCERFNGWTLKGMKSKVFFAENCFTRDILRRVDFDGKIEVCGSVHNLGTVTKVKKQNANKTIGVALSGEVLHNFNQTICVKLSKIKGIENYDLLCKMHPVSEIENYSRDSLSVFKKIYKKEISGEAFMEMMDIVLLCPSTMIYGALYRNIPFLVFADDNGYYRDYELPDDFIIKVDDLDISRIEQIFSEEYYKKYSEIREYFTVLGDIETNYRTSFSKYGVI</sequence>
<protein>
    <submittedName>
        <fullName evidence="1">Uncharacterized protein</fullName>
    </submittedName>
</protein>
<dbReference type="EMBL" id="PDYF01000018">
    <property type="protein sequence ID" value="PHU34547.1"/>
    <property type="molecule type" value="Genomic_DNA"/>
</dbReference>
<organism evidence="1 2">
    <name type="scientific">Pseudobutyrivibrio ruminis</name>
    <dbReference type="NCBI Taxonomy" id="46206"/>
    <lineage>
        <taxon>Bacteria</taxon>
        <taxon>Bacillati</taxon>
        <taxon>Bacillota</taxon>
        <taxon>Clostridia</taxon>
        <taxon>Lachnospirales</taxon>
        <taxon>Lachnospiraceae</taxon>
        <taxon>Pseudobutyrivibrio</taxon>
    </lineage>
</organism>
<proteinExistence type="predicted"/>
<dbReference type="RefSeq" id="WP_099392212.1">
    <property type="nucleotide sequence ID" value="NZ_PDYF01000018.1"/>
</dbReference>
<reference evidence="1 2" key="2">
    <citation type="submission" date="2017-10" db="EMBL/GenBank/DDBJ databases">
        <authorList>
            <person name="Banno H."/>
            <person name="Chua N.-H."/>
        </authorList>
    </citation>
    <scope>NUCLEOTIDE SEQUENCE [LARGE SCALE GENOMIC DNA]</scope>
    <source>
        <strain evidence="1 2">JK626</strain>
    </source>
</reference>
<reference evidence="1 2" key="1">
    <citation type="submission" date="2017-10" db="EMBL/GenBank/DDBJ databases">
        <title>Resolving the taxonomy of Roseburia spp., Eubacterium rectale and Agathobacter spp. through phylogenomic analysis.</title>
        <authorList>
            <person name="Sheridan P.O."/>
            <person name="Walker A.W."/>
            <person name="Duncan S.H."/>
            <person name="Scott K.P."/>
            <person name="Toole P.W.O."/>
            <person name="Luis P."/>
            <person name="Flint H.J."/>
        </authorList>
    </citation>
    <scope>NUCLEOTIDE SEQUENCE [LARGE SCALE GENOMIC DNA]</scope>
    <source>
        <strain evidence="1 2">JK626</strain>
    </source>
</reference>
<evidence type="ECO:0000313" key="1">
    <source>
        <dbReference type="EMBL" id="PHU34547.1"/>
    </source>
</evidence>
<accession>A0A2G3DU33</accession>
<name>A0A2G3DU33_9FIRM</name>
<dbReference type="AlphaFoldDB" id="A0A2G3DU33"/>
<dbReference type="InterPro" id="IPR043148">
    <property type="entry name" value="TagF_C"/>
</dbReference>